<dbReference type="AlphaFoldDB" id="A0A9P5NM03"/>
<keyword evidence="1" id="KW-0732">Signal</keyword>
<feature type="chain" id="PRO_5040142387" evidence="1">
    <location>
        <begin position="24"/>
        <end position="124"/>
    </location>
</feature>
<dbReference type="Proteomes" id="UP000724874">
    <property type="component" value="Unassembled WGS sequence"/>
</dbReference>
<protein>
    <submittedName>
        <fullName evidence="2">Uncharacterized protein</fullName>
    </submittedName>
</protein>
<organism evidence="2 3">
    <name type="scientific">Gymnopilus junonius</name>
    <name type="common">Spectacular rustgill mushroom</name>
    <name type="synonym">Gymnopilus spectabilis subsp. junonius</name>
    <dbReference type="NCBI Taxonomy" id="109634"/>
    <lineage>
        <taxon>Eukaryota</taxon>
        <taxon>Fungi</taxon>
        <taxon>Dikarya</taxon>
        <taxon>Basidiomycota</taxon>
        <taxon>Agaricomycotina</taxon>
        <taxon>Agaricomycetes</taxon>
        <taxon>Agaricomycetidae</taxon>
        <taxon>Agaricales</taxon>
        <taxon>Agaricineae</taxon>
        <taxon>Hymenogastraceae</taxon>
        <taxon>Gymnopilus</taxon>
    </lineage>
</organism>
<sequence length="124" mass="13218">MFINLAALAICVFVNREMGGAVAINDVQSLAARQVRPIAFNVAPAGQGEISSFMWNGHNNLLLSGSRTILQRRLHPAQASIVITETAGNCHVSLYPQANQQGGVTQRLNTDTGGICCGTTLRIK</sequence>
<evidence type="ECO:0000313" key="3">
    <source>
        <dbReference type="Proteomes" id="UP000724874"/>
    </source>
</evidence>
<dbReference type="OrthoDB" id="2970010at2759"/>
<gene>
    <name evidence="2" type="ORF">CPB84DRAFT_1847538</name>
</gene>
<dbReference type="EMBL" id="JADNYJ010000051">
    <property type="protein sequence ID" value="KAF8899749.1"/>
    <property type="molecule type" value="Genomic_DNA"/>
</dbReference>
<name>A0A9P5NM03_GYMJU</name>
<accession>A0A9P5NM03</accession>
<evidence type="ECO:0000256" key="1">
    <source>
        <dbReference type="SAM" id="SignalP"/>
    </source>
</evidence>
<evidence type="ECO:0000313" key="2">
    <source>
        <dbReference type="EMBL" id="KAF8899749.1"/>
    </source>
</evidence>
<feature type="signal peptide" evidence="1">
    <location>
        <begin position="1"/>
        <end position="23"/>
    </location>
</feature>
<proteinExistence type="predicted"/>
<keyword evidence="3" id="KW-1185">Reference proteome</keyword>
<comment type="caution">
    <text evidence="2">The sequence shown here is derived from an EMBL/GenBank/DDBJ whole genome shotgun (WGS) entry which is preliminary data.</text>
</comment>
<reference evidence="2" key="1">
    <citation type="submission" date="2020-11" db="EMBL/GenBank/DDBJ databases">
        <authorList>
            <consortium name="DOE Joint Genome Institute"/>
            <person name="Ahrendt S."/>
            <person name="Riley R."/>
            <person name="Andreopoulos W."/>
            <person name="LaButti K."/>
            <person name="Pangilinan J."/>
            <person name="Ruiz-duenas F.J."/>
            <person name="Barrasa J.M."/>
            <person name="Sanchez-Garcia M."/>
            <person name="Camarero S."/>
            <person name="Miyauchi S."/>
            <person name="Serrano A."/>
            <person name="Linde D."/>
            <person name="Babiker R."/>
            <person name="Drula E."/>
            <person name="Ayuso-Fernandez I."/>
            <person name="Pacheco R."/>
            <person name="Padilla G."/>
            <person name="Ferreira P."/>
            <person name="Barriuso J."/>
            <person name="Kellner H."/>
            <person name="Castanera R."/>
            <person name="Alfaro M."/>
            <person name="Ramirez L."/>
            <person name="Pisabarro A.G."/>
            <person name="Kuo A."/>
            <person name="Tritt A."/>
            <person name="Lipzen A."/>
            <person name="He G."/>
            <person name="Yan M."/>
            <person name="Ng V."/>
            <person name="Cullen D."/>
            <person name="Martin F."/>
            <person name="Rosso M.-N."/>
            <person name="Henrissat B."/>
            <person name="Hibbett D."/>
            <person name="Martinez A.T."/>
            <person name="Grigoriev I.V."/>
        </authorList>
    </citation>
    <scope>NUCLEOTIDE SEQUENCE</scope>
    <source>
        <strain evidence="2">AH 44721</strain>
    </source>
</reference>